<evidence type="ECO:0008006" key="4">
    <source>
        <dbReference type="Google" id="ProtNLM"/>
    </source>
</evidence>
<keyword evidence="3" id="KW-1185">Reference proteome</keyword>
<sequence>MLEVKLVLALFVFSSKLGPLLIRADLYFIGHIIPFDLLLFRHHLRGYLTDARIEWKMKLHMGPRLLGSPVAWPSRFLIRIDWQLHGHVKVLIHIYIFPWGPSSLLPCA</sequence>
<evidence type="ECO:0000256" key="1">
    <source>
        <dbReference type="SAM" id="SignalP"/>
    </source>
</evidence>
<dbReference type="InParanoid" id="A0A1Y2E862"/>
<gene>
    <name evidence="2" type="ORF">BCR38DRAFT_163706</name>
</gene>
<accession>A0A1Y2E862</accession>
<dbReference type="Proteomes" id="UP000193689">
    <property type="component" value="Unassembled WGS sequence"/>
</dbReference>
<dbReference type="EMBL" id="MCFJ01000004">
    <property type="protein sequence ID" value="ORY67729.1"/>
    <property type="molecule type" value="Genomic_DNA"/>
</dbReference>
<keyword evidence="1" id="KW-0732">Signal</keyword>
<dbReference type="RefSeq" id="XP_040718353.1">
    <property type="nucleotide sequence ID" value="XM_040853798.1"/>
</dbReference>
<proteinExistence type="predicted"/>
<name>A0A1Y2E862_9PEZI</name>
<evidence type="ECO:0000313" key="3">
    <source>
        <dbReference type="Proteomes" id="UP000193689"/>
    </source>
</evidence>
<evidence type="ECO:0000313" key="2">
    <source>
        <dbReference type="EMBL" id="ORY67729.1"/>
    </source>
</evidence>
<feature type="chain" id="PRO_5012485972" description="Secreted protein" evidence="1">
    <location>
        <begin position="18"/>
        <end position="108"/>
    </location>
</feature>
<protein>
    <recommendedName>
        <fullName evidence="4">Secreted protein</fullName>
    </recommendedName>
</protein>
<comment type="caution">
    <text evidence="2">The sequence shown here is derived from an EMBL/GenBank/DDBJ whole genome shotgun (WGS) entry which is preliminary data.</text>
</comment>
<dbReference type="GeneID" id="63770010"/>
<dbReference type="AlphaFoldDB" id="A0A1Y2E862"/>
<organism evidence="2 3">
    <name type="scientific">Pseudomassariella vexata</name>
    <dbReference type="NCBI Taxonomy" id="1141098"/>
    <lineage>
        <taxon>Eukaryota</taxon>
        <taxon>Fungi</taxon>
        <taxon>Dikarya</taxon>
        <taxon>Ascomycota</taxon>
        <taxon>Pezizomycotina</taxon>
        <taxon>Sordariomycetes</taxon>
        <taxon>Xylariomycetidae</taxon>
        <taxon>Amphisphaeriales</taxon>
        <taxon>Pseudomassariaceae</taxon>
        <taxon>Pseudomassariella</taxon>
    </lineage>
</organism>
<reference evidence="2 3" key="1">
    <citation type="submission" date="2016-07" db="EMBL/GenBank/DDBJ databases">
        <title>Pervasive Adenine N6-methylation of Active Genes in Fungi.</title>
        <authorList>
            <consortium name="DOE Joint Genome Institute"/>
            <person name="Mondo S.J."/>
            <person name="Dannebaum R.O."/>
            <person name="Kuo R.C."/>
            <person name="Labutti K."/>
            <person name="Haridas S."/>
            <person name="Kuo A."/>
            <person name="Salamov A."/>
            <person name="Ahrendt S.R."/>
            <person name="Lipzen A."/>
            <person name="Sullivan W."/>
            <person name="Andreopoulos W.B."/>
            <person name="Clum A."/>
            <person name="Lindquist E."/>
            <person name="Daum C."/>
            <person name="Ramamoorthy G.K."/>
            <person name="Gryganskyi A."/>
            <person name="Culley D."/>
            <person name="Magnuson J.K."/>
            <person name="James T.Y."/>
            <person name="O'Malley M.A."/>
            <person name="Stajich J.E."/>
            <person name="Spatafora J.W."/>
            <person name="Visel A."/>
            <person name="Grigoriev I.V."/>
        </authorList>
    </citation>
    <scope>NUCLEOTIDE SEQUENCE [LARGE SCALE GENOMIC DNA]</scope>
    <source>
        <strain evidence="2 3">CBS 129021</strain>
    </source>
</reference>
<feature type="signal peptide" evidence="1">
    <location>
        <begin position="1"/>
        <end position="17"/>
    </location>
</feature>